<dbReference type="PROSITE" id="PS00518">
    <property type="entry name" value="ZF_RING_1"/>
    <property type="match status" value="1"/>
</dbReference>
<feature type="coiled-coil region" evidence="5">
    <location>
        <begin position="222"/>
        <end position="256"/>
    </location>
</feature>
<sequence length="455" mass="52000">MDPQDESTFCAECNNCPEDILVLICNHNLCLPCASKNLKRESDKSQHTFQTVVCTECGLATVLDPESATTLISMYHEIEEDSVHSVNQSKNYKEVSSPPQESLYTRDLPKQSHDFRDTFHAPPVQSTVSQESEMTYCTEHPDEMVNYYCFECNVATICAECVIHGSHKGHDVQTLRKAYPLICSKLEDLKGSVNSKIEELIQSQQKLDSGKKEILSQVSSIKKRISDTVQELKENIDRKEQELLKEADEFQEQNTKQVDHLLRLANGRAMNLSEHIQTIKQALTNYDFKTACNFYSKKFSEINESSDTEIPQLESISRQAKNKFQIKSQNINDIIESLQNFKLNLGGLNLKMNPLEDISNKRQAANFEERPKETQGLPQNLFELGYKANSSLKTSVAKTMNKIKQNFVDDSPQDHQFYDPKPTKGPSFRNTSSGSIQREHVIYGEEEDDYEFMYK</sequence>
<dbReference type="EMBL" id="CAMPGE010007662">
    <property type="protein sequence ID" value="CAI2366576.1"/>
    <property type="molecule type" value="Genomic_DNA"/>
</dbReference>
<evidence type="ECO:0000313" key="9">
    <source>
        <dbReference type="Proteomes" id="UP001295684"/>
    </source>
</evidence>
<dbReference type="Gene3D" id="3.30.160.60">
    <property type="entry name" value="Classic Zinc Finger"/>
    <property type="match status" value="1"/>
</dbReference>
<evidence type="ECO:0000256" key="2">
    <source>
        <dbReference type="ARBA" id="ARBA00022771"/>
    </source>
</evidence>
<dbReference type="Pfam" id="PF00643">
    <property type="entry name" value="zf-B_box"/>
    <property type="match status" value="1"/>
</dbReference>
<comment type="caution">
    <text evidence="8">The sequence shown here is derived from an EMBL/GenBank/DDBJ whole genome shotgun (WGS) entry which is preliminary data.</text>
</comment>
<dbReference type="SMART" id="SM00336">
    <property type="entry name" value="BBOX"/>
    <property type="match status" value="1"/>
</dbReference>
<protein>
    <recommendedName>
        <fullName evidence="7">B box-type domain-containing protein</fullName>
    </recommendedName>
</protein>
<dbReference type="PANTHER" id="PTHR25462:SF296">
    <property type="entry name" value="MEIOTIC P26, ISOFORM F"/>
    <property type="match status" value="1"/>
</dbReference>
<dbReference type="SUPFAM" id="SSF57845">
    <property type="entry name" value="B-box zinc-binding domain"/>
    <property type="match status" value="1"/>
</dbReference>
<dbReference type="InterPro" id="IPR017907">
    <property type="entry name" value="Znf_RING_CS"/>
</dbReference>
<evidence type="ECO:0000313" key="8">
    <source>
        <dbReference type="EMBL" id="CAI2366576.1"/>
    </source>
</evidence>
<feature type="region of interest" description="Disordered" evidence="6">
    <location>
        <begin position="407"/>
        <end position="442"/>
    </location>
</feature>
<evidence type="ECO:0000256" key="5">
    <source>
        <dbReference type="SAM" id="Coils"/>
    </source>
</evidence>
<dbReference type="InterPro" id="IPR000315">
    <property type="entry name" value="Znf_B-box"/>
</dbReference>
<dbReference type="PROSITE" id="PS50119">
    <property type="entry name" value="ZF_BBOX"/>
    <property type="match status" value="1"/>
</dbReference>
<proteinExistence type="predicted"/>
<dbReference type="GO" id="GO:0008270">
    <property type="term" value="F:zinc ion binding"/>
    <property type="evidence" value="ECO:0007669"/>
    <property type="project" value="UniProtKB-KW"/>
</dbReference>
<dbReference type="Proteomes" id="UP001295684">
    <property type="component" value="Unassembled WGS sequence"/>
</dbReference>
<dbReference type="AlphaFoldDB" id="A0AAD1UCB8"/>
<evidence type="ECO:0000256" key="1">
    <source>
        <dbReference type="ARBA" id="ARBA00022723"/>
    </source>
</evidence>
<keyword evidence="3" id="KW-0862">Zinc</keyword>
<evidence type="ECO:0000256" key="3">
    <source>
        <dbReference type="ARBA" id="ARBA00022833"/>
    </source>
</evidence>
<name>A0AAD1UCB8_EUPCR</name>
<organism evidence="8 9">
    <name type="scientific">Euplotes crassus</name>
    <dbReference type="NCBI Taxonomy" id="5936"/>
    <lineage>
        <taxon>Eukaryota</taxon>
        <taxon>Sar</taxon>
        <taxon>Alveolata</taxon>
        <taxon>Ciliophora</taxon>
        <taxon>Intramacronucleata</taxon>
        <taxon>Spirotrichea</taxon>
        <taxon>Hypotrichia</taxon>
        <taxon>Euplotida</taxon>
        <taxon>Euplotidae</taxon>
        <taxon>Moneuplotes</taxon>
    </lineage>
</organism>
<dbReference type="InterPro" id="IPR047153">
    <property type="entry name" value="TRIM45/56/19-like"/>
</dbReference>
<reference evidence="8" key="1">
    <citation type="submission" date="2023-07" db="EMBL/GenBank/DDBJ databases">
        <authorList>
            <consortium name="AG Swart"/>
            <person name="Singh M."/>
            <person name="Singh A."/>
            <person name="Seah K."/>
            <person name="Emmerich C."/>
        </authorList>
    </citation>
    <scope>NUCLEOTIDE SEQUENCE</scope>
    <source>
        <strain evidence="8">DP1</strain>
    </source>
</reference>
<evidence type="ECO:0000259" key="7">
    <source>
        <dbReference type="PROSITE" id="PS50119"/>
    </source>
</evidence>
<accession>A0AAD1UCB8</accession>
<dbReference type="PANTHER" id="PTHR25462">
    <property type="entry name" value="BONUS, ISOFORM C-RELATED"/>
    <property type="match status" value="1"/>
</dbReference>
<feature type="domain" description="B box-type" evidence="7">
    <location>
        <begin position="132"/>
        <end position="175"/>
    </location>
</feature>
<keyword evidence="1" id="KW-0479">Metal-binding</keyword>
<gene>
    <name evidence="8" type="ORF">ECRASSUSDP1_LOCUS7849</name>
</gene>
<feature type="compositionally biased region" description="Basic and acidic residues" evidence="6">
    <location>
        <begin position="412"/>
        <end position="422"/>
    </location>
</feature>
<evidence type="ECO:0000256" key="6">
    <source>
        <dbReference type="SAM" id="MobiDB-lite"/>
    </source>
</evidence>
<keyword evidence="2 4" id="KW-0863">Zinc-finger</keyword>
<dbReference type="CDD" id="cd19756">
    <property type="entry name" value="Bbox2"/>
    <property type="match status" value="1"/>
</dbReference>
<evidence type="ECO:0000256" key="4">
    <source>
        <dbReference type="PROSITE-ProRule" id="PRU00024"/>
    </source>
</evidence>
<keyword evidence="5" id="KW-0175">Coiled coil</keyword>
<keyword evidence="9" id="KW-1185">Reference proteome</keyword>